<reference evidence="1" key="2">
    <citation type="submission" date="2016-10" db="EMBL/GenBank/DDBJ databases">
        <authorList>
            <person name="de Groot N.N."/>
        </authorList>
    </citation>
    <scope>NUCLEOTIDE SEQUENCE [LARGE SCALE GENOMIC DNA]</scope>
    <source>
        <strain evidence="1">CCBAU85039</strain>
    </source>
</reference>
<name>A0A1H8NV79_9HYPH</name>
<reference evidence="2 4" key="3">
    <citation type="submission" date="2016-10" db="EMBL/GenBank/DDBJ databases">
        <authorList>
            <person name="Varghese N."/>
            <person name="Submissions S."/>
        </authorList>
    </citation>
    <scope>NUCLEOTIDE SEQUENCE [LARGE SCALE GENOMIC DNA]</scope>
    <source>
        <strain evidence="2 4">CGMCC 1.7071</strain>
    </source>
</reference>
<sequence>MKEDSVIFIGLDTSKLKISVAIADGARNGEVRFLGDISSEPASVASMVNKLSKRAAKLHFCLYEEGQYGTVVRVTFFAPSVIAASMV</sequence>
<protein>
    <submittedName>
        <fullName evidence="1">Uncharacterized protein</fullName>
    </submittedName>
</protein>
<dbReference type="Proteomes" id="UP000183063">
    <property type="component" value="Unassembled WGS sequence"/>
</dbReference>
<dbReference type="AlphaFoldDB" id="A0A1H8NV79"/>
<evidence type="ECO:0000313" key="3">
    <source>
        <dbReference type="Proteomes" id="UP000183063"/>
    </source>
</evidence>
<reference evidence="3" key="1">
    <citation type="submission" date="2016-10" db="EMBL/GenBank/DDBJ databases">
        <authorList>
            <person name="Wibberg D."/>
        </authorList>
    </citation>
    <scope>NUCLEOTIDE SEQUENCE [LARGE SCALE GENOMIC DNA]</scope>
</reference>
<evidence type="ECO:0000313" key="2">
    <source>
        <dbReference type="EMBL" id="SEO33519.1"/>
    </source>
</evidence>
<dbReference type="Proteomes" id="UP000198939">
    <property type="component" value="Unassembled WGS sequence"/>
</dbReference>
<keyword evidence="4" id="KW-1185">Reference proteome</keyword>
<organism evidence="1 3">
    <name type="scientific">Rhizobium tibeticum</name>
    <dbReference type="NCBI Taxonomy" id="501024"/>
    <lineage>
        <taxon>Bacteria</taxon>
        <taxon>Pseudomonadati</taxon>
        <taxon>Pseudomonadota</taxon>
        <taxon>Alphaproteobacteria</taxon>
        <taxon>Hyphomicrobiales</taxon>
        <taxon>Rhizobiaceae</taxon>
        <taxon>Rhizobium/Agrobacterium group</taxon>
        <taxon>Rhizobium</taxon>
    </lineage>
</organism>
<dbReference type="EMBL" id="FOCV01000015">
    <property type="protein sequence ID" value="SEO33519.1"/>
    <property type="molecule type" value="Genomic_DNA"/>
</dbReference>
<dbReference type="STRING" id="501024.RTCCBAU85039_3611"/>
<evidence type="ECO:0000313" key="4">
    <source>
        <dbReference type="Proteomes" id="UP000198939"/>
    </source>
</evidence>
<gene>
    <name evidence="1" type="ORF">RTCCBAU85039_3611</name>
    <name evidence="2" type="ORF">SAMN05216228_101597</name>
</gene>
<proteinExistence type="predicted"/>
<accession>A0A1H8NV79</accession>
<evidence type="ECO:0000313" key="1">
    <source>
        <dbReference type="EMBL" id="SEI00106.1"/>
    </source>
</evidence>
<dbReference type="EMBL" id="FNXB01000018">
    <property type="protein sequence ID" value="SEI00106.1"/>
    <property type="molecule type" value="Genomic_DNA"/>
</dbReference>